<dbReference type="Pfam" id="PF04851">
    <property type="entry name" value="ResIII"/>
    <property type="match status" value="1"/>
</dbReference>
<sequence>MEYKGKLCLGRGKGVWTKKELLEECKKRGLTCRTSMNKTRLCQILLTGVGPRAPDKGTSLLNSMPVSVTGARSGEILFGIRNTSSCAMIEYKGSLIRPFKGHLDFIRDGDWKKFIHKLGKLRFFKHMTFVEREKWLEKNQSMKKVEISEVPQSKIKVLDTGSSNFGTKLTEKNLEELYKKEFIDTRKVRSMFPRKPGSRAARQTLIFLSSFWKVTEDKKECSNFNGILFDIERAKVLRGEYKNTDDTLSIVRMDDRKVGILYSDNPGLNRESIIKIILRIYPDMNEKDVKSVEDGTETFTPAGFKSLIQKIIRFRPLDVEINNVLFSSGFVLIVSIGLLIINPGSFVPNIQKFVSGLESATKRLVVTIIEDSYADNSTLYWMLSLCIASYLARIQRTWKPSDSLVETWFIIAINSLREPRVFDYDNKLGLSLPKYTFENSEDPSQYISAFMDQLKSFKSDLAMIRDVARSAKAKTTIYDHRPEVMPLTHCIDHHWIPEIVYFFSLKTVKESKTKSGKPFNSFFWRLFFEGTGVNPRKRNDISFVEEQHKVFEEKHKVFYENMPFVVEMRKAQRLVLECKIGRQKEREASGSTIFPYILDRSWISGLVGPMEIKMKPSVMVTISPSDPEILIPMKRPSRDMKTGDLTEEQKEIAITKANILLRKGVLMNKAKAPVRSLENMKLYLKNSIYYVGRKRIPWEKAREVDIPLTIYPQTDLILQNGVFMIGNGVEEKSQERLLMLIEAMDISSIRRALGYLSGYKHSFEMNRISRDGGSIAQSVVQSDVGAYHFLLYLSLLYPGALRKVKGSISKFEIPIGPLMWTIRDFVSEMIKSPVSISGKWSFFSDRKKRKMWEHQEDSLEEMKERYSKGLKGNFLWIPVGMGKTMIVMEQIKHVDLPLYIIYALPSSAIKSVYEEIKAYTDQVHLVVPLKSIKHITIDVPITQGCSFMPHTVNMIEHDHLRRCEETLLDIAQESFVVIDEVHKTLNETKRTSMALNICRLSRDFIALTGTPIIDTKTYKLAWWLEQIVPFEINKKNFWVGANGMISRKVNTGVHVERTYVEAKFTNEEEEKYAMLIENRDKFREAIQLCYVAATREMINQTMEFLKENIGVVIVAKDYTHQSLLYELMKTKIPSKDIFVLKGADSIIMTDEAVSRGDVPDYKVVIVPLRKSLGYTLTKLSAMVTSVYPSNNATRTQIEGRINRIGQANDVHYRIIHIGILTYIMEKYKDARNIEAVLRALAKNIEFK</sequence>
<dbReference type="SMART" id="SM00487">
    <property type="entry name" value="DEXDc"/>
    <property type="match status" value="1"/>
</dbReference>
<keyword evidence="2" id="KW-0347">Helicase</keyword>
<organism evidence="2">
    <name type="scientific">Pithovirus LCDPAC01</name>
    <dbReference type="NCBI Taxonomy" id="2506600"/>
    <lineage>
        <taxon>Viruses</taxon>
        <taxon>Pithoviruses</taxon>
    </lineage>
</organism>
<accession>A0A481YP43</accession>
<keyword evidence="2" id="KW-0547">Nucleotide-binding</keyword>
<protein>
    <submittedName>
        <fullName evidence="2">DEAD/SNF2-like helicase</fullName>
    </submittedName>
</protein>
<dbReference type="EMBL" id="MK500288">
    <property type="protein sequence ID" value="QBK84714.1"/>
    <property type="molecule type" value="Genomic_DNA"/>
</dbReference>
<keyword evidence="2" id="KW-0067">ATP-binding</keyword>
<dbReference type="InterPro" id="IPR014001">
    <property type="entry name" value="Helicase_ATP-bd"/>
</dbReference>
<proteinExistence type="predicted"/>
<feature type="domain" description="Helicase ATP-binding" evidence="1">
    <location>
        <begin position="847"/>
        <end position="1056"/>
    </location>
</feature>
<evidence type="ECO:0000259" key="1">
    <source>
        <dbReference type="SMART" id="SM00487"/>
    </source>
</evidence>
<dbReference type="InterPro" id="IPR027417">
    <property type="entry name" value="P-loop_NTPase"/>
</dbReference>
<reference evidence="2" key="1">
    <citation type="journal article" date="2019" name="MBio">
        <title>Virus Genomes from Deep Sea Sediments Expand the Ocean Megavirome and Support Independent Origins of Viral Gigantism.</title>
        <authorList>
            <person name="Backstrom D."/>
            <person name="Yutin N."/>
            <person name="Jorgensen S.L."/>
            <person name="Dharamshi J."/>
            <person name="Homa F."/>
            <person name="Zaremba-Niedwiedzka K."/>
            <person name="Spang A."/>
            <person name="Wolf Y.I."/>
            <person name="Koonin E.V."/>
            <person name="Ettema T.J."/>
        </authorList>
    </citation>
    <scope>NUCLEOTIDE SEQUENCE</scope>
</reference>
<dbReference type="InterPro" id="IPR006935">
    <property type="entry name" value="Helicase/UvrB_N"/>
</dbReference>
<gene>
    <name evidence="2" type="ORF">LCDPAC01_01950</name>
</gene>
<keyword evidence="2" id="KW-0378">Hydrolase</keyword>
<dbReference type="GO" id="GO:0003677">
    <property type="term" value="F:DNA binding"/>
    <property type="evidence" value="ECO:0007669"/>
    <property type="project" value="InterPro"/>
</dbReference>
<evidence type="ECO:0000313" key="2">
    <source>
        <dbReference type="EMBL" id="QBK84714.1"/>
    </source>
</evidence>
<dbReference type="GO" id="GO:0005524">
    <property type="term" value="F:ATP binding"/>
    <property type="evidence" value="ECO:0007669"/>
    <property type="project" value="InterPro"/>
</dbReference>
<dbReference type="Gene3D" id="3.40.50.300">
    <property type="entry name" value="P-loop containing nucleotide triphosphate hydrolases"/>
    <property type="match status" value="2"/>
</dbReference>
<name>A0A481YP43_9VIRU</name>
<dbReference type="GO" id="GO:0016787">
    <property type="term" value="F:hydrolase activity"/>
    <property type="evidence" value="ECO:0007669"/>
    <property type="project" value="InterPro"/>
</dbReference>
<dbReference type="SUPFAM" id="SSF52540">
    <property type="entry name" value="P-loop containing nucleoside triphosphate hydrolases"/>
    <property type="match status" value="2"/>
</dbReference>
<dbReference type="GO" id="GO:0004386">
    <property type="term" value="F:helicase activity"/>
    <property type="evidence" value="ECO:0007669"/>
    <property type="project" value="UniProtKB-KW"/>
</dbReference>